<accession>A0A1U7LMY4</accession>
<comment type="similarity">
    <text evidence="1 4">Belongs to the universal ribosomal protein uS15 family.</text>
</comment>
<dbReference type="PANTHER" id="PTHR23321">
    <property type="entry name" value="RIBOSOMAL PROTEIN S15, BACTERIAL AND ORGANELLAR"/>
    <property type="match status" value="1"/>
</dbReference>
<dbReference type="Pfam" id="PF00312">
    <property type="entry name" value="Ribosomal_S15"/>
    <property type="match status" value="1"/>
</dbReference>
<reference evidence="5 6" key="1">
    <citation type="submission" date="2016-04" db="EMBL/GenBank/DDBJ databases">
        <title>Evolutionary innovation and constraint leading to complex multicellularity in the Ascomycota.</title>
        <authorList>
            <person name="Cisse O."/>
            <person name="Nguyen A."/>
            <person name="Hewitt D.A."/>
            <person name="Jedd G."/>
            <person name="Stajich J.E."/>
        </authorList>
    </citation>
    <scope>NUCLEOTIDE SEQUENCE [LARGE SCALE GENOMIC DNA]</scope>
    <source>
        <strain evidence="5 6">DAH-3</strain>
    </source>
</reference>
<sequence>MIPVFQTVGIRPAISPFLLSFKSQFHTSTSLNLKYKSSLAVRRRKKNQERRAEILKKKHENKSDPIFGVKTAFTETLFRQSDLYSFSVEKTDGALPVNYIPQYWPNHTSWIRGATDAGKTFEACKFAKALRFDPLQEEIDKSVTSAAKDDLGIVGDLRTVFDSESNKRDAIGRIMDLRNSNTKTLRLRNIQLAIERFSRKPGDTGSPEVQAAVMTTKIIFLGNHVKTQNHDKHNARRLRILVHKRAAMLKYLRRESPKRYLECIKSLGLDNSVLREITLKL</sequence>
<dbReference type="PANTHER" id="PTHR23321:SF26">
    <property type="entry name" value="SMALL RIBOSOMAL SUBUNIT PROTEIN US15M"/>
    <property type="match status" value="1"/>
</dbReference>
<dbReference type="InterPro" id="IPR009068">
    <property type="entry name" value="uS15_NS1_RNA-bd_sf"/>
</dbReference>
<dbReference type="PROSITE" id="PS00362">
    <property type="entry name" value="RIBOSOMAL_S15"/>
    <property type="match status" value="1"/>
</dbReference>
<dbReference type="GO" id="GO:0003735">
    <property type="term" value="F:structural constituent of ribosome"/>
    <property type="evidence" value="ECO:0007669"/>
    <property type="project" value="InterPro"/>
</dbReference>
<dbReference type="AlphaFoldDB" id="A0A1U7LMY4"/>
<dbReference type="EMBL" id="LXFE01001034">
    <property type="protein sequence ID" value="OLL24015.1"/>
    <property type="molecule type" value="Genomic_DNA"/>
</dbReference>
<dbReference type="OrthoDB" id="441444at2759"/>
<gene>
    <name evidence="5" type="ORF">NEOLI_003355</name>
</gene>
<comment type="caution">
    <text evidence="5">The sequence shown here is derived from an EMBL/GenBank/DDBJ whole genome shotgun (WGS) entry which is preliminary data.</text>
</comment>
<dbReference type="InterPro" id="IPR005290">
    <property type="entry name" value="Ribosomal_uS15_bac-type"/>
</dbReference>
<keyword evidence="2 4" id="KW-0689">Ribosomal protein</keyword>
<protein>
    <submittedName>
        <fullName evidence="5">Putative 37S ribosomal protein S28, mitochondrial</fullName>
    </submittedName>
</protein>
<evidence type="ECO:0000313" key="6">
    <source>
        <dbReference type="Proteomes" id="UP000186594"/>
    </source>
</evidence>
<dbReference type="CDD" id="cd00353">
    <property type="entry name" value="Ribosomal_S15p_S13e"/>
    <property type="match status" value="1"/>
</dbReference>
<name>A0A1U7LMY4_NEOID</name>
<dbReference type="SUPFAM" id="SSF47060">
    <property type="entry name" value="S15/NS1 RNA-binding domain"/>
    <property type="match status" value="1"/>
</dbReference>
<proteinExistence type="inferred from homology"/>
<dbReference type="NCBIfam" id="TIGR00952">
    <property type="entry name" value="S15_bact"/>
    <property type="match status" value="1"/>
</dbReference>
<dbReference type="OMA" id="NMSQIND"/>
<dbReference type="SMART" id="SM01387">
    <property type="entry name" value="Ribosomal_S15"/>
    <property type="match status" value="1"/>
</dbReference>
<dbReference type="GO" id="GO:0005737">
    <property type="term" value="C:cytoplasm"/>
    <property type="evidence" value="ECO:0007669"/>
    <property type="project" value="UniProtKB-ARBA"/>
</dbReference>
<evidence type="ECO:0000256" key="1">
    <source>
        <dbReference type="ARBA" id="ARBA00008434"/>
    </source>
</evidence>
<evidence type="ECO:0000256" key="2">
    <source>
        <dbReference type="ARBA" id="ARBA00022980"/>
    </source>
</evidence>
<evidence type="ECO:0000313" key="5">
    <source>
        <dbReference type="EMBL" id="OLL24015.1"/>
    </source>
</evidence>
<dbReference type="GO" id="GO:0005840">
    <property type="term" value="C:ribosome"/>
    <property type="evidence" value="ECO:0007669"/>
    <property type="project" value="UniProtKB-KW"/>
</dbReference>
<dbReference type="Gene3D" id="1.10.287.10">
    <property type="entry name" value="S15/NS1, RNA-binding"/>
    <property type="match status" value="1"/>
</dbReference>
<dbReference type="HAMAP" id="MF_01343_B">
    <property type="entry name" value="Ribosomal_uS15_B"/>
    <property type="match status" value="1"/>
</dbReference>
<dbReference type="InterPro" id="IPR000589">
    <property type="entry name" value="Ribosomal_uS15"/>
</dbReference>
<dbReference type="Proteomes" id="UP000186594">
    <property type="component" value="Unassembled WGS sequence"/>
</dbReference>
<dbReference type="GO" id="GO:1990904">
    <property type="term" value="C:ribonucleoprotein complex"/>
    <property type="evidence" value="ECO:0007669"/>
    <property type="project" value="UniProtKB-KW"/>
</dbReference>
<keyword evidence="3 4" id="KW-0687">Ribonucleoprotein</keyword>
<dbReference type="GO" id="GO:0006412">
    <property type="term" value="P:translation"/>
    <property type="evidence" value="ECO:0007669"/>
    <property type="project" value="InterPro"/>
</dbReference>
<evidence type="ECO:0000256" key="3">
    <source>
        <dbReference type="ARBA" id="ARBA00023274"/>
    </source>
</evidence>
<organism evidence="5 6">
    <name type="scientific">Neolecta irregularis (strain DAH-3)</name>
    <dbReference type="NCBI Taxonomy" id="1198029"/>
    <lineage>
        <taxon>Eukaryota</taxon>
        <taxon>Fungi</taxon>
        <taxon>Dikarya</taxon>
        <taxon>Ascomycota</taxon>
        <taxon>Taphrinomycotina</taxon>
        <taxon>Neolectales</taxon>
        <taxon>Neolectaceae</taxon>
        <taxon>Neolecta</taxon>
    </lineage>
</organism>
<evidence type="ECO:0000256" key="4">
    <source>
        <dbReference type="RuleBase" id="RU003919"/>
    </source>
</evidence>
<keyword evidence="6" id="KW-1185">Reference proteome</keyword>
<dbReference type="STRING" id="1198029.A0A1U7LMY4"/>